<dbReference type="PaxDb" id="4113-PGSC0003DMT400091143"/>
<evidence type="ECO:0000313" key="3">
    <source>
        <dbReference type="Proteomes" id="UP000011115"/>
    </source>
</evidence>
<dbReference type="Gramene" id="PGSC0003DMT400091143">
    <property type="protein sequence ID" value="PGSC0003DMT400091143"/>
    <property type="gene ID" value="PGSC0003DMG400040714"/>
</dbReference>
<dbReference type="EnsemblPlants" id="PGSC0003DMT400091143">
    <property type="protein sequence ID" value="PGSC0003DMT400091143"/>
    <property type="gene ID" value="PGSC0003DMG400040714"/>
</dbReference>
<proteinExistence type="predicted"/>
<feature type="region of interest" description="Disordered" evidence="1">
    <location>
        <begin position="86"/>
        <end position="107"/>
    </location>
</feature>
<sequence length="151" mass="16878">MRPRLRTVGKSTDRRSGLWLVAHENFTKYGTTKWTTVCRSIYGPFYRSVVPIKDQLFGTFDLRKGSTDLRLASASGSEPPDAFDFGFGSATGSGSHDKAASFDEATSSGEVLVPRSYDPDPVAGEPNKWCVERQWQIYQDARMLNEKEKMA</sequence>
<dbReference type="InParanoid" id="M1DLZ1"/>
<dbReference type="Proteomes" id="UP000011115">
    <property type="component" value="Unassembled WGS sequence"/>
</dbReference>
<reference evidence="3" key="1">
    <citation type="journal article" date="2011" name="Nature">
        <title>Genome sequence and analysis of the tuber crop potato.</title>
        <authorList>
            <consortium name="The Potato Genome Sequencing Consortium"/>
        </authorList>
    </citation>
    <scope>NUCLEOTIDE SEQUENCE [LARGE SCALE GENOMIC DNA]</scope>
    <source>
        <strain evidence="3">cv. DM1-3 516 R44</strain>
    </source>
</reference>
<reference evidence="2" key="2">
    <citation type="submission" date="2015-06" db="UniProtKB">
        <authorList>
            <consortium name="EnsemblPlants"/>
        </authorList>
    </citation>
    <scope>IDENTIFICATION</scope>
    <source>
        <strain evidence="2">DM1-3 516 R44</strain>
    </source>
</reference>
<organism evidence="2 3">
    <name type="scientific">Solanum tuberosum</name>
    <name type="common">Potato</name>
    <dbReference type="NCBI Taxonomy" id="4113"/>
    <lineage>
        <taxon>Eukaryota</taxon>
        <taxon>Viridiplantae</taxon>
        <taxon>Streptophyta</taxon>
        <taxon>Embryophyta</taxon>
        <taxon>Tracheophyta</taxon>
        <taxon>Spermatophyta</taxon>
        <taxon>Magnoliopsida</taxon>
        <taxon>eudicotyledons</taxon>
        <taxon>Gunneridae</taxon>
        <taxon>Pentapetalae</taxon>
        <taxon>asterids</taxon>
        <taxon>lamiids</taxon>
        <taxon>Solanales</taxon>
        <taxon>Solanaceae</taxon>
        <taxon>Solanoideae</taxon>
        <taxon>Solaneae</taxon>
        <taxon>Solanum</taxon>
    </lineage>
</organism>
<name>M1DLZ1_SOLTU</name>
<evidence type="ECO:0000256" key="1">
    <source>
        <dbReference type="SAM" id="MobiDB-lite"/>
    </source>
</evidence>
<dbReference type="AlphaFoldDB" id="M1DLZ1"/>
<evidence type="ECO:0000313" key="2">
    <source>
        <dbReference type="EnsemblPlants" id="PGSC0003DMT400091143"/>
    </source>
</evidence>
<evidence type="ECO:0008006" key="4">
    <source>
        <dbReference type="Google" id="ProtNLM"/>
    </source>
</evidence>
<protein>
    <recommendedName>
        <fullName evidence="4">Integrase core domain containing protein</fullName>
    </recommendedName>
</protein>
<accession>M1DLZ1</accession>
<dbReference type="HOGENOM" id="CLU_1941788_0_0_1"/>
<keyword evidence="3" id="KW-1185">Reference proteome</keyword>